<dbReference type="NCBIfam" id="TIGR02105">
    <property type="entry name" value="III_needle"/>
    <property type="match status" value="1"/>
</dbReference>
<evidence type="ECO:0000313" key="8">
    <source>
        <dbReference type="EMBL" id="XBS70297.1"/>
    </source>
</evidence>
<dbReference type="InterPro" id="IPR011841">
    <property type="entry name" value="T3SS_needle_YscF"/>
</dbReference>
<keyword evidence="4" id="KW-0964">Secreted</keyword>
<comment type="similarity">
    <text evidence="7">Belongs to the SctF family.</text>
</comment>
<dbReference type="Gene3D" id="1.20.58.90">
    <property type="match status" value="1"/>
</dbReference>
<evidence type="ECO:0000256" key="4">
    <source>
        <dbReference type="ARBA" id="ARBA00022525"/>
    </source>
</evidence>
<evidence type="ECO:0000256" key="3">
    <source>
        <dbReference type="ARBA" id="ARBA00022448"/>
    </source>
</evidence>
<evidence type="ECO:0000256" key="2">
    <source>
        <dbReference type="ARBA" id="ARBA00004613"/>
    </source>
</evidence>
<sequence>MGSITAIYDALEPQVKKANVAVQDALEAAQADPSNPTLLAKYQAVLNEYSIVQSLSATAIKKVADLDSLILSKF</sequence>
<accession>A0AAU7QAV4</accession>
<gene>
    <name evidence="8" type="primary">sctF</name>
    <name evidence="8" type="ORF">ABK905_03255</name>
</gene>
<dbReference type="GO" id="GO:0030254">
    <property type="term" value="P:protein secretion by the type III secretion system"/>
    <property type="evidence" value="ECO:0007669"/>
    <property type="project" value="InterPro"/>
</dbReference>
<keyword evidence="5" id="KW-0653">Protein transport</keyword>
<comment type="subcellular location">
    <subcellularLocation>
        <location evidence="1">Cell surface</location>
    </subcellularLocation>
    <subcellularLocation>
        <location evidence="2">Secreted</location>
    </subcellularLocation>
</comment>
<dbReference type="GO" id="GO:0030257">
    <property type="term" value="C:type III protein secretion system complex"/>
    <property type="evidence" value="ECO:0007669"/>
    <property type="project" value="InterPro"/>
</dbReference>
<reference evidence="8" key="1">
    <citation type="submission" date="2024-06" db="EMBL/GenBank/DDBJ databases">
        <authorList>
            <person name="Coelho C."/>
            <person name="Bento M."/>
            <person name="Garcia E."/>
            <person name="Camelo A."/>
            <person name="Brandao I."/>
            <person name="Espirito Santo C."/>
            <person name="Trovao J."/>
            <person name="Verissimo A."/>
            <person name="Costa J."/>
            <person name="Tiago I."/>
        </authorList>
    </citation>
    <scope>NUCLEOTIDE SEQUENCE</scope>
    <source>
        <strain evidence="8">KWT182</strain>
    </source>
</reference>
<evidence type="ECO:0000256" key="5">
    <source>
        <dbReference type="ARBA" id="ARBA00022927"/>
    </source>
</evidence>
<dbReference type="GO" id="GO:0005576">
    <property type="term" value="C:extracellular region"/>
    <property type="evidence" value="ECO:0007669"/>
    <property type="project" value="UniProtKB-SubCell"/>
</dbReference>
<protein>
    <submittedName>
        <fullName evidence="8">Type III secretion system needle filament subunit SctF</fullName>
    </submittedName>
</protein>
<dbReference type="GO" id="GO:0009986">
    <property type="term" value="C:cell surface"/>
    <property type="evidence" value="ECO:0007669"/>
    <property type="project" value="UniProtKB-SubCell"/>
</dbReference>
<name>A0AAU7QAV4_9GAMM</name>
<dbReference type="Pfam" id="PF09392">
    <property type="entry name" value="T3SS_needle_F"/>
    <property type="match status" value="1"/>
</dbReference>
<keyword evidence="6" id="KW-0843">Virulence</keyword>
<proteinExistence type="inferred from homology"/>
<dbReference type="AlphaFoldDB" id="A0AAU7QAV4"/>
<dbReference type="SUPFAM" id="SSF140129">
    <property type="entry name" value="MxiH-like"/>
    <property type="match status" value="1"/>
</dbReference>
<dbReference type="InterPro" id="IPR037203">
    <property type="entry name" value="T3SS_needle-like_sf"/>
</dbReference>
<organism evidence="8">
    <name type="scientific">Acerihabitans sp. KWT182</name>
    <dbReference type="NCBI Taxonomy" id="3157919"/>
    <lineage>
        <taxon>Bacteria</taxon>
        <taxon>Pseudomonadati</taxon>
        <taxon>Pseudomonadota</taxon>
        <taxon>Gammaproteobacteria</taxon>
        <taxon>Enterobacterales</taxon>
        <taxon>Pectobacteriaceae</taxon>
        <taxon>Acerihabitans</taxon>
    </lineage>
</organism>
<evidence type="ECO:0000256" key="1">
    <source>
        <dbReference type="ARBA" id="ARBA00004241"/>
    </source>
</evidence>
<dbReference type="EMBL" id="CP157947">
    <property type="protein sequence ID" value="XBS70297.1"/>
    <property type="molecule type" value="Genomic_DNA"/>
</dbReference>
<evidence type="ECO:0000256" key="7">
    <source>
        <dbReference type="ARBA" id="ARBA00035658"/>
    </source>
</evidence>
<dbReference type="InterPro" id="IPR021123">
    <property type="entry name" value="T3SS_needle-like"/>
</dbReference>
<keyword evidence="3" id="KW-0813">Transport</keyword>
<evidence type="ECO:0000256" key="6">
    <source>
        <dbReference type="ARBA" id="ARBA00023026"/>
    </source>
</evidence>